<dbReference type="EMBL" id="KQ419660">
    <property type="protein sequence ID" value="KOF82665.1"/>
    <property type="molecule type" value="Genomic_DNA"/>
</dbReference>
<organism evidence="1">
    <name type="scientific">Octopus bimaculoides</name>
    <name type="common">California two-spotted octopus</name>
    <dbReference type="NCBI Taxonomy" id="37653"/>
    <lineage>
        <taxon>Eukaryota</taxon>
        <taxon>Metazoa</taxon>
        <taxon>Spiralia</taxon>
        <taxon>Lophotrochozoa</taxon>
        <taxon>Mollusca</taxon>
        <taxon>Cephalopoda</taxon>
        <taxon>Coleoidea</taxon>
        <taxon>Octopodiformes</taxon>
        <taxon>Octopoda</taxon>
        <taxon>Incirrata</taxon>
        <taxon>Octopodidae</taxon>
        <taxon>Octopus</taxon>
    </lineage>
</organism>
<reference evidence="1" key="1">
    <citation type="submission" date="2015-07" db="EMBL/GenBank/DDBJ databases">
        <title>MeaNS - Measles Nucleotide Surveillance Program.</title>
        <authorList>
            <person name="Tran T."/>
            <person name="Druce J."/>
        </authorList>
    </citation>
    <scope>NUCLEOTIDE SEQUENCE</scope>
    <source>
        <strain evidence="1">UCB-OBI-ISO-001</strain>
        <tissue evidence="1">Gonad</tissue>
    </source>
</reference>
<proteinExistence type="predicted"/>
<dbReference type="AlphaFoldDB" id="A0A0L8H1L7"/>
<gene>
    <name evidence="1" type="ORF">OCBIM_22024938mg</name>
</gene>
<accession>A0A0L8H1L7</accession>
<sequence>MNMGSRLQCKLKIKIIHIKNSKIVREFSPESSLKWQSCFISLSDVKYNTYY</sequence>
<protein>
    <submittedName>
        <fullName evidence="1">Uncharacterized protein</fullName>
    </submittedName>
</protein>
<evidence type="ECO:0000313" key="1">
    <source>
        <dbReference type="EMBL" id="KOF82665.1"/>
    </source>
</evidence>
<name>A0A0L8H1L7_OCTBM</name>